<feature type="compositionally biased region" description="Polar residues" evidence="1">
    <location>
        <begin position="12"/>
        <end position="27"/>
    </location>
</feature>
<reference evidence="2 3" key="1">
    <citation type="submission" date="2021-12" db="EMBL/GenBank/DDBJ databases">
        <title>Discovery of the Pendulisporaceae a myxobacterial family with distinct sporulation behavior and unique specialized metabolism.</title>
        <authorList>
            <person name="Garcia R."/>
            <person name="Popoff A."/>
            <person name="Bader C.D."/>
            <person name="Loehr J."/>
            <person name="Walesch S."/>
            <person name="Walt C."/>
            <person name="Boldt J."/>
            <person name="Bunk B."/>
            <person name="Haeckl F.J.F.P.J."/>
            <person name="Gunesch A.P."/>
            <person name="Birkelbach J."/>
            <person name="Nuebel U."/>
            <person name="Pietschmann T."/>
            <person name="Bach T."/>
            <person name="Mueller R."/>
        </authorList>
    </citation>
    <scope>NUCLEOTIDE SEQUENCE [LARGE SCALE GENOMIC DNA]</scope>
    <source>
        <strain evidence="2 3">MSr12523</strain>
    </source>
</reference>
<dbReference type="RefSeq" id="WP_394844876.1">
    <property type="nucleotide sequence ID" value="NZ_CP089982.1"/>
</dbReference>
<evidence type="ECO:0000256" key="1">
    <source>
        <dbReference type="SAM" id="MobiDB-lite"/>
    </source>
</evidence>
<accession>A0ABZ2K6H5</accession>
<sequence length="45" mass="4682">MIEADLFRSSPEADSNNAPALRGQTSPDDAVLNGVVVAGTFAYVD</sequence>
<gene>
    <name evidence="2" type="ORF">LZC95_48490</name>
</gene>
<feature type="region of interest" description="Disordered" evidence="1">
    <location>
        <begin position="1"/>
        <end position="28"/>
    </location>
</feature>
<name>A0ABZ2K6H5_9BACT</name>
<protein>
    <submittedName>
        <fullName evidence="2">Uncharacterized protein</fullName>
    </submittedName>
</protein>
<dbReference type="Proteomes" id="UP001379533">
    <property type="component" value="Chromosome"/>
</dbReference>
<organism evidence="2 3">
    <name type="scientific">Pendulispora brunnea</name>
    <dbReference type="NCBI Taxonomy" id="2905690"/>
    <lineage>
        <taxon>Bacteria</taxon>
        <taxon>Pseudomonadati</taxon>
        <taxon>Myxococcota</taxon>
        <taxon>Myxococcia</taxon>
        <taxon>Myxococcales</taxon>
        <taxon>Sorangiineae</taxon>
        <taxon>Pendulisporaceae</taxon>
        <taxon>Pendulispora</taxon>
    </lineage>
</organism>
<proteinExistence type="predicted"/>
<evidence type="ECO:0000313" key="2">
    <source>
        <dbReference type="EMBL" id="WXA94274.1"/>
    </source>
</evidence>
<keyword evidence="3" id="KW-1185">Reference proteome</keyword>
<dbReference type="EMBL" id="CP089982">
    <property type="protein sequence ID" value="WXA94274.1"/>
    <property type="molecule type" value="Genomic_DNA"/>
</dbReference>
<evidence type="ECO:0000313" key="3">
    <source>
        <dbReference type="Proteomes" id="UP001379533"/>
    </source>
</evidence>